<comment type="caution">
    <text evidence="1">The sequence shown here is derived from an EMBL/GenBank/DDBJ whole genome shotgun (WGS) entry which is preliminary data.</text>
</comment>
<gene>
    <name evidence="1" type="ORF">JL106_11730</name>
</gene>
<evidence type="ECO:0000313" key="1">
    <source>
        <dbReference type="EMBL" id="MBM9467950.1"/>
    </source>
</evidence>
<keyword evidence="2" id="KW-1185">Reference proteome</keyword>
<organism evidence="1 2">
    <name type="scientific">Nakamurella leprariae</name>
    <dbReference type="NCBI Taxonomy" id="2803911"/>
    <lineage>
        <taxon>Bacteria</taxon>
        <taxon>Bacillati</taxon>
        <taxon>Actinomycetota</taxon>
        <taxon>Actinomycetes</taxon>
        <taxon>Nakamurellales</taxon>
        <taxon>Nakamurellaceae</taxon>
        <taxon>Nakamurella</taxon>
    </lineage>
</organism>
<dbReference type="AlphaFoldDB" id="A0A939BZB0"/>
<sequence length="183" mass="18682">MVQSVELLLDHDADAWVRSQWDTLAAAGLPSQSRHTGSTNRPHITLAVAPALDDEPGSPLAAALTAAVADLPVSATLGGVVVFGGTRCVLARLVVPSAALLAVHARVAAVLADAGVPAAGHLAPDDWTAHVTLARQCRPEQVGLALPLVGGFGSVPATAVAARRWDGDRRVAWALDGRVAPPS</sequence>
<evidence type="ECO:0000313" key="2">
    <source>
        <dbReference type="Proteomes" id="UP000663792"/>
    </source>
</evidence>
<proteinExistence type="predicted"/>
<dbReference type="GO" id="GO:0016874">
    <property type="term" value="F:ligase activity"/>
    <property type="evidence" value="ECO:0007669"/>
    <property type="project" value="UniProtKB-KW"/>
</dbReference>
<accession>A0A939BZB0</accession>
<name>A0A939BZB0_9ACTN</name>
<dbReference type="EMBL" id="JAERWK010000015">
    <property type="protein sequence ID" value="MBM9467950.1"/>
    <property type="molecule type" value="Genomic_DNA"/>
</dbReference>
<keyword evidence="1" id="KW-0436">Ligase</keyword>
<dbReference type="Pfam" id="PF13563">
    <property type="entry name" value="2_5_RNA_ligase2"/>
    <property type="match status" value="1"/>
</dbReference>
<dbReference type="RefSeq" id="WP_205260908.1">
    <property type="nucleotide sequence ID" value="NZ_JAERWK010000015.1"/>
</dbReference>
<dbReference type="Gene3D" id="3.90.1140.10">
    <property type="entry name" value="Cyclic phosphodiesterase"/>
    <property type="match status" value="1"/>
</dbReference>
<dbReference type="Proteomes" id="UP000663792">
    <property type="component" value="Unassembled WGS sequence"/>
</dbReference>
<dbReference type="InterPro" id="IPR009097">
    <property type="entry name" value="Cyclic_Pdiesterase"/>
</dbReference>
<protein>
    <submittedName>
        <fullName evidence="1">2'-5' RNA ligase family protein</fullName>
    </submittedName>
</protein>
<dbReference type="SUPFAM" id="SSF55144">
    <property type="entry name" value="LigT-like"/>
    <property type="match status" value="1"/>
</dbReference>
<reference evidence="1" key="1">
    <citation type="submission" date="2021-01" db="EMBL/GenBank/DDBJ databases">
        <title>YIM 132084 draft genome.</title>
        <authorList>
            <person name="An D."/>
        </authorList>
    </citation>
    <scope>NUCLEOTIDE SEQUENCE</scope>
    <source>
        <strain evidence="1">YIM 132084</strain>
    </source>
</reference>